<name>A0A1B6CC17_9HEMI</name>
<protein>
    <submittedName>
        <fullName evidence="1">Uncharacterized protein</fullName>
    </submittedName>
</protein>
<accession>A0A1B6CC17</accession>
<organism evidence="1">
    <name type="scientific">Clastoptera arizonana</name>
    <name type="common">Arizona spittle bug</name>
    <dbReference type="NCBI Taxonomy" id="38151"/>
    <lineage>
        <taxon>Eukaryota</taxon>
        <taxon>Metazoa</taxon>
        <taxon>Ecdysozoa</taxon>
        <taxon>Arthropoda</taxon>
        <taxon>Hexapoda</taxon>
        <taxon>Insecta</taxon>
        <taxon>Pterygota</taxon>
        <taxon>Neoptera</taxon>
        <taxon>Paraneoptera</taxon>
        <taxon>Hemiptera</taxon>
        <taxon>Auchenorrhyncha</taxon>
        <taxon>Cercopoidea</taxon>
        <taxon>Clastopteridae</taxon>
        <taxon>Clastoptera</taxon>
    </lineage>
</organism>
<gene>
    <name evidence="1" type="ORF">g.45213</name>
</gene>
<dbReference type="AlphaFoldDB" id="A0A1B6CC17"/>
<sequence>MLTSKQISYKANHKNVNLYKGYFLSKGSLKKLKLILFSGSIPSLYFSTKFPNVFKHLSYLKTKFTVRSSQKVDSCFHVIIIVLVVASEVIFGEVEQLEIAVPRSMKSTNKTLMPRSCAGGEFVWP</sequence>
<proteinExistence type="predicted"/>
<dbReference type="EMBL" id="GEDC01026280">
    <property type="protein sequence ID" value="JAS11018.1"/>
    <property type="molecule type" value="Transcribed_RNA"/>
</dbReference>
<evidence type="ECO:0000313" key="1">
    <source>
        <dbReference type="EMBL" id="JAS11018.1"/>
    </source>
</evidence>
<reference evidence="1" key="1">
    <citation type="submission" date="2015-12" db="EMBL/GenBank/DDBJ databases">
        <title>De novo transcriptome assembly of four potential Pierce s Disease insect vectors from Arizona vineyards.</title>
        <authorList>
            <person name="Tassone E.E."/>
        </authorList>
    </citation>
    <scope>NUCLEOTIDE SEQUENCE</scope>
</reference>